<accession>G9E605</accession>
<reference evidence="1 2" key="1">
    <citation type="submission" date="2010-12" db="EMBL/GenBank/DDBJ databases">
        <title>The Genome Sequence of Micromonas pusilla virus SP1.</title>
        <authorList>
            <consortium name="The Broad Institute Genome Sequencing Platform"/>
            <person name="Henn M.R."/>
            <person name="Suttle C."/>
            <person name="Winget D."/>
            <person name="Chan A."/>
            <person name="Levin J."/>
            <person name="Malboeuf C."/>
            <person name="Casali M."/>
            <person name="Russ C."/>
            <person name="Lennon N."/>
            <person name="Chapman S.B."/>
            <person name="Erlich R."/>
            <person name="Young S.K."/>
            <person name="Yandava C."/>
            <person name="Zeng Q."/>
            <person name="Alvarado L."/>
            <person name="Anderson S."/>
            <person name="Berlin A."/>
            <person name="Chen Z."/>
            <person name="Freedman E."/>
            <person name="Gellesch M."/>
            <person name="Goldberg J."/>
            <person name="Green L."/>
            <person name="Griggs A."/>
            <person name="Gujja S."/>
            <person name="Heilman E.R."/>
            <person name="Heiman D."/>
            <person name="Hollinger A."/>
            <person name="Howarth C."/>
            <person name="Larson L."/>
            <person name="Mehta T."/>
            <person name="Pearson M."/>
            <person name="Roberts A."/>
            <person name="Ryan E."/>
            <person name="Saif S."/>
            <person name="Shea T."/>
            <person name="Shenoy N."/>
            <person name="Sisk P."/>
            <person name="Stolte C."/>
            <person name="Sykes S."/>
            <person name="White J."/>
            <person name="Haas B."/>
            <person name="Nusbaum C."/>
            <person name="Birren B."/>
        </authorList>
    </citation>
    <scope>NUCLEOTIDE SEQUENCE [LARGE SCALE GENOMIC DNA]</scope>
    <source>
        <strain evidence="1 2">SP1</strain>
    </source>
</reference>
<name>G9E605_MPSP1</name>
<dbReference type="Proteomes" id="UP000232710">
    <property type="component" value="Segment"/>
</dbReference>
<gene>
    <name evidence="1" type="ORF">MPXG_00034</name>
</gene>
<keyword evidence="2" id="KW-1185">Reference proteome</keyword>
<organismHost>
    <name type="scientific">Micromonas pusilla</name>
    <name type="common">Picoplanktonic green alga</name>
    <name type="synonym">Chromulina pusilla</name>
    <dbReference type="NCBI Taxonomy" id="38833"/>
</organismHost>
<organism evidence="1 2">
    <name type="scientific">Micromonas pusilla virus SP1</name>
    <name type="common">MpV-SP1</name>
    <dbReference type="NCBI Taxonomy" id="373996"/>
    <lineage>
        <taxon>Viruses</taxon>
        <taxon>Varidnaviria</taxon>
        <taxon>Bamfordvirae</taxon>
        <taxon>Nucleocytoviricota</taxon>
        <taxon>Megaviricetes</taxon>
        <taxon>Algavirales</taxon>
        <taxon>Phycodnaviridae</taxon>
        <taxon>Prasinovirus</taxon>
        <taxon>Prasinovirus micromonas</taxon>
    </lineage>
</organism>
<evidence type="ECO:0000313" key="1">
    <source>
        <dbReference type="EMBL" id="AET84832.1"/>
    </source>
</evidence>
<sequence>MNYILIFALSLIVIFMINTRETFKSQRTLDDDRPDLSKYTESEASVNNDMIQEFTLKANAEISKRMGVCTYIIETNAVKKYVGEENDIYECMFMAIKNSGFAYGFSIVASFKVENNKISLIAIRSQPMNIEAPGNIGPFTDDSSASEFVNFKLVKEVSSPDKSELDSVKNNFN</sequence>
<evidence type="ECO:0000313" key="2">
    <source>
        <dbReference type="Proteomes" id="UP000232710"/>
    </source>
</evidence>
<protein>
    <submittedName>
        <fullName evidence="1">Uncharacterized protein</fullName>
    </submittedName>
</protein>
<proteinExistence type="predicted"/>
<dbReference type="EMBL" id="JF974320">
    <property type="protein sequence ID" value="AET84832.1"/>
    <property type="molecule type" value="Genomic_DNA"/>
</dbReference>